<dbReference type="PROSITE" id="PS00501">
    <property type="entry name" value="SPASE_I_1"/>
    <property type="match status" value="1"/>
</dbReference>
<comment type="caution">
    <text evidence="7">The sequence shown here is derived from an EMBL/GenBank/DDBJ whole genome shotgun (WGS) entry which is preliminary data.</text>
</comment>
<protein>
    <submittedName>
        <fullName evidence="7">XRE family transcriptional regulator</fullName>
    </submittedName>
</protein>
<evidence type="ECO:0000256" key="4">
    <source>
        <dbReference type="ARBA" id="ARBA00023125"/>
    </source>
</evidence>
<keyword evidence="1" id="KW-0645">Protease</keyword>
<evidence type="ECO:0000313" key="7">
    <source>
        <dbReference type="EMBL" id="KAB8123061.1"/>
    </source>
</evidence>
<dbReference type="Gene3D" id="1.10.260.40">
    <property type="entry name" value="lambda repressor-like DNA-binding domains"/>
    <property type="match status" value="1"/>
</dbReference>
<keyword evidence="5" id="KW-0804">Transcription</keyword>
<keyword evidence="8" id="KW-1185">Reference proteome</keyword>
<feature type="domain" description="HTH cro/C1-type" evidence="6">
    <location>
        <begin position="31"/>
        <end position="72"/>
    </location>
</feature>
<dbReference type="PANTHER" id="PTHR40661">
    <property type="match status" value="1"/>
</dbReference>
<dbReference type="Proteomes" id="UP000427842">
    <property type="component" value="Unassembled WGS sequence"/>
</dbReference>
<accession>A0ABQ6VSG3</accession>
<dbReference type="InterPro" id="IPR001387">
    <property type="entry name" value="Cro/C1-type_HTH"/>
</dbReference>
<dbReference type="CDD" id="cd00093">
    <property type="entry name" value="HTH_XRE"/>
    <property type="match status" value="1"/>
</dbReference>
<organism evidence="7 8">
    <name type="scientific">Komagataeibacter medellinensis</name>
    <dbReference type="NCBI Taxonomy" id="1177712"/>
    <lineage>
        <taxon>Bacteria</taxon>
        <taxon>Pseudomonadati</taxon>
        <taxon>Pseudomonadota</taxon>
        <taxon>Alphaproteobacteria</taxon>
        <taxon>Acetobacterales</taxon>
        <taxon>Acetobacteraceae</taxon>
        <taxon>Komagataeibacter</taxon>
    </lineage>
</organism>
<dbReference type="InterPro" id="IPR019756">
    <property type="entry name" value="Pept_S26A_signal_pept_1_Ser-AS"/>
</dbReference>
<evidence type="ECO:0000259" key="6">
    <source>
        <dbReference type="PROSITE" id="PS50943"/>
    </source>
</evidence>
<sequence>MSDFQEAPSNMKEDARFLRLKNAVENAGGNAQVAGASGIAVSTLSSYMNGAEWKFGVAKKIAEACGVGLQWLMFGDLEQKDRPLEVQSTIATTPDDLAYIDYYNIAASAGFGLCADEAENPEKVAISKRFLRQDLGLEPNRAIMLETRGDSMEPALRAGDRLVVDTRQQRILDGVHVLVVNGGLLVKRVSAEPDGKVRIASDNPLYPPFFTDISRVRWGKPDGDSTITVIGRVAYRLQAMS</sequence>
<evidence type="ECO:0000256" key="3">
    <source>
        <dbReference type="ARBA" id="ARBA00023015"/>
    </source>
</evidence>
<reference evidence="7 8" key="1">
    <citation type="submission" date="2018-09" db="EMBL/GenBank/DDBJ databases">
        <title>Genome sequence and characterization of the bcs clusters for the production of nanocellulose from the low pH resistant strain Komagataeibacter medellinensis ID13488.</title>
        <authorList>
            <person name="Hernandez-Arriaga A.M."/>
            <person name="Del Cerro C."/>
            <person name="Urbina L."/>
            <person name="Eceiza A."/>
            <person name="Retegi A."/>
            <person name="Prieto M.A."/>
        </authorList>
    </citation>
    <scope>NUCLEOTIDE SEQUENCE [LARGE SCALE GENOMIC DNA]</scope>
    <source>
        <strain evidence="7 8">ID13488</strain>
    </source>
</reference>
<dbReference type="CDD" id="cd06529">
    <property type="entry name" value="S24_LexA-like"/>
    <property type="match status" value="1"/>
</dbReference>
<dbReference type="InterPro" id="IPR039418">
    <property type="entry name" value="LexA-like"/>
</dbReference>
<dbReference type="Gene3D" id="2.10.109.10">
    <property type="entry name" value="Umud Fragment, subunit A"/>
    <property type="match status" value="1"/>
</dbReference>
<name>A0ABQ6VSG3_9PROT</name>
<dbReference type="Pfam" id="PF01381">
    <property type="entry name" value="HTH_3"/>
    <property type="match status" value="1"/>
</dbReference>
<gene>
    <name evidence="7" type="ORF">D3W54_01180</name>
</gene>
<proteinExistence type="predicted"/>
<dbReference type="PROSITE" id="PS50943">
    <property type="entry name" value="HTH_CROC1"/>
    <property type="match status" value="1"/>
</dbReference>
<dbReference type="RefSeq" id="WP_153467598.1">
    <property type="nucleotide sequence ID" value="NZ_QYAZ01000001.1"/>
</dbReference>
<keyword evidence="2" id="KW-0378">Hydrolase</keyword>
<dbReference type="SUPFAM" id="SSF47413">
    <property type="entry name" value="lambda repressor-like DNA-binding domains"/>
    <property type="match status" value="1"/>
</dbReference>
<evidence type="ECO:0000313" key="8">
    <source>
        <dbReference type="Proteomes" id="UP000427842"/>
    </source>
</evidence>
<keyword evidence="3" id="KW-0805">Transcription regulation</keyword>
<dbReference type="InterPro" id="IPR015927">
    <property type="entry name" value="Peptidase_S24_S26A/B/C"/>
</dbReference>
<evidence type="ECO:0000256" key="2">
    <source>
        <dbReference type="ARBA" id="ARBA00022801"/>
    </source>
</evidence>
<keyword evidence="4" id="KW-0238">DNA-binding</keyword>
<dbReference type="PANTHER" id="PTHR40661:SF3">
    <property type="entry name" value="FELS-1 PROPHAGE TRANSCRIPTIONAL REGULATOR"/>
    <property type="match status" value="1"/>
</dbReference>
<dbReference type="Pfam" id="PF00717">
    <property type="entry name" value="Peptidase_S24"/>
    <property type="match status" value="1"/>
</dbReference>
<evidence type="ECO:0000256" key="1">
    <source>
        <dbReference type="ARBA" id="ARBA00022670"/>
    </source>
</evidence>
<dbReference type="InterPro" id="IPR036286">
    <property type="entry name" value="LexA/Signal_pep-like_sf"/>
</dbReference>
<evidence type="ECO:0000256" key="5">
    <source>
        <dbReference type="ARBA" id="ARBA00023163"/>
    </source>
</evidence>
<dbReference type="EMBL" id="QYAZ01000001">
    <property type="protein sequence ID" value="KAB8123061.1"/>
    <property type="molecule type" value="Genomic_DNA"/>
</dbReference>
<dbReference type="InterPro" id="IPR010982">
    <property type="entry name" value="Lambda_DNA-bd_dom_sf"/>
</dbReference>
<dbReference type="SUPFAM" id="SSF51306">
    <property type="entry name" value="LexA/Signal peptidase"/>
    <property type="match status" value="1"/>
</dbReference>